<dbReference type="InterPro" id="IPR039514">
    <property type="entry name" value="6GAL-like"/>
</dbReference>
<sequence length="505" mass="56888">MKKTICFLVLITQISFSQKLKIDTKTTYQTIHSFGASDCWSMQMVGENYPIEKREKIASLLFSKELDKAGNPKGIGLSMWRFNIGAGSTEQGIDSKIMNEWRRAECFLENGKYNWNKQRGQQWFLDAAKRNGVDFTLGFLNSAPVSMTKNGLAIGSGKLGDWNFDKNKIDDFTGFLAEVSAKLEFDYISPFNEPQWDWGPKSKSGFGSQEGTPINDEDLAWAVRKLDTKMTERKLNTKVVITDAAQIDYLYKSKSNRSEVGQDNQIESFFSESSKNYVGNLNSVEKLICGHSYFTTSPSSELIGKRQDLSAKIQQQKINYWQSEYCVLGDNAGEIEGGGQDLGMKTALYVAKVIHADLTYANASAWHWWLSVSANDYKDGLIYVSNNGVKGENDNNKFDAEIYDSKLLWAFGNFSRFVRPQMQRIKIETANKDLMVSAYKSAKELVVVIVNPAQNQRIELPNLTENQVINTYTTSKDKNLAHSKIKGTSIEIPTDAVVTLVIKLK</sequence>
<dbReference type="Gene3D" id="3.20.20.80">
    <property type="entry name" value="Glycosidases"/>
    <property type="match status" value="1"/>
</dbReference>
<keyword evidence="3" id="KW-1185">Reference proteome</keyword>
<dbReference type="Pfam" id="PF14587">
    <property type="entry name" value="Glyco_hydr_30_2"/>
    <property type="match status" value="1"/>
</dbReference>
<dbReference type="PANTHER" id="PTHR42767">
    <property type="entry name" value="ENDO-BETA-1,6-GALACTANASE"/>
    <property type="match status" value="1"/>
</dbReference>
<evidence type="ECO:0000259" key="1">
    <source>
        <dbReference type="Pfam" id="PF14587"/>
    </source>
</evidence>
<dbReference type="RefSeq" id="WP_238808136.1">
    <property type="nucleotide sequence ID" value="NZ_CAKLPY010000003.1"/>
</dbReference>
<protein>
    <recommendedName>
        <fullName evidence="1">Endo-beta-1,6-galactanase-like domain-containing protein</fullName>
    </recommendedName>
</protein>
<name>A0ABM9AU02_9BACT</name>
<feature type="domain" description="Endo-beta-1,6-galactanase-like" evidence="1">
    <location>
        <begin position="18"/>
        <end position="383"/>
    </location>
</feature>
<reference evidence="2" key="1">
    <citation type="submission" date="2021-12" db="EMBL/GenBank/DDBJ databases">
        <authorList>
            <person name="Rodrigo-Torres L."/>
            <person name="Arahal R. D."/>
            <person name="Lucena T."/>
        </authorList>
    </citation>
    <scope>NUCLEOTIDE SEQUENCE</scope>
    <source>
        <strain evidence="2">CECT 8858</strain>
    </source>
</reference>
<dbReference type="EMBL" id="CAKLPY010000003">
    <property type="protein sequence ID" value="CAH0997434.1"/>
    <property type="molecule type" value="Genomic_DNA"/>
</dbReference>
<dbReference type="PANTHER" id="PTHR42767:SF1">
    <property type="entry name" value="ENDO-BETA-1,6-GALACTANASE-LIKE DOMAIN-CONTAINING PROTEIN"/>
    <property type="match status" value="1"/>
</dbReference>
<gene>
    <name evidence="2" type="ORF">EMA8858_03567</name>
</gene>
<evidence type="ECO:0000313" key="2">
    <source>
        <dbReference type="EMBL" id="CAH0997434.1"/>
    </source>
</evidence>
<dbReference type="InterPro" id="IPR039743">
    <property type="entry name" value="6GAL/EXGAL"/>
</dbReference>
<dbReference type="SUPFAM" id="SSF51445">
    <property type="entry name" value="(Trans)glycosidases"/>
    <property type="match status" value="1"/>
</dbReference>
<dbReference type="Proteomes" id="UP000837932">
    <property type="component" value="Unassembled WGS sequence"/>
</dbReference>
<organism evidence="2 3">
    <name type="scientific">Emticicia aquatica</name>
    <dbReference type="NCBI Taxonomy" id="1681835"/>
    <lineage>
        <taxon>Bacteria</taxon>
        <taxon>Pseudomonadati</taxon>
        <taxon>Bacteroidota</taxon>
        <taxon>Cytophagia</taxon>
        <taxon>Cytophagales</taxon>
        <taxon>Leadbetterellaceae</taxon>
        <taxon>Emticicia</taxon>
    </lineage>
</organism>
<accession>A0ABM9AU02</accession>
<comment type="caution">
    <text evidence="2">The sequence shown here is derived from an EMBL/GenBank/DDBJ whole genome shotgun (WGS) entry which is preliminary data.</text>
</comment>
<dbReference type="Gene3D" id="2.60.40.1180">
    <property type="entry name" value="Golgi alpha-mannosidase II"/>
    <property type="match status" value="1"/>
</dbReference>
<evidence type="ECO:0000313" key="3">
    <source>
        <dbReference type="Proteomes" id="UP000837932"/>
    </source>
</evidence>
<proteinExistence type="predicted"/>
<dbReference type="InterPro" id="IPR013780">
    <property type="entry name" value="Glyco_hydro_b"/>
</dbReference>
<dbReference type="InterPro" id="IPR017853">
    <property type="entry name" value="GH"/>
</dbReference>